<dbReference type="EMBL" id="BANB01000750">
    <property type="protein sequence ID" value="GAN78312.1"/>
    <property type="molecule type" value="Genomic_DNA"/>
</dbReference>
<dbReference type="RefSeq" id="WP_048862852.1">
    <property type="nucleotide sequence ID" value="NZ_BANB01000750.1"/>
</dbReference>
<dbReference type="InterPro" id="IPR050483">
    <property type="entry name" value="CoA-transferase_III_domain"/>
</dbReference>
<evidence type="ECO:0000313" key="3">
    <source>
        <dbReference type="Proteomes" id="UP000032680"/>
    </source>
</evidence>
<comment type="caution">
    <text evidence="2">The sequence shown here is derived from an EMBL/GenBank/DDBJ whole genome shotgun (WGS) entry which is preliminary data.</text>
</comment>
<protein>
    <submittedName>
        <fullName evidence="2">L-carnitine dehydratase/bile acid-inducible protein F</fullName>
    </submittedName>
</protein>
<dbReference type="Gene3D" id="3.40.50.10540">
    <property type="entry name" value="Crotonobetainyl-coa:carnitine coa-transferase, domain 1"/>
    <property type="match status" value="1"/>
</dbReference>
<gene>
    <name evidence="2" type="ORF">Asru_0751_02</name>
</gene>
<dbReference type="InterPro" id="IPR003673">
    <property type="entry name" value="CoA-Trfase_fam_III"/>
</dbReference>
<dbReference type="SUPFAM" id="SSF89796">
    <property type="entry name" value="CoA-transferase family III (CaiB/BaiF)"/>
    <property type="match status" value="1"/>
</dbReference>
<dbReference type="Gene3D" id="3.30.1540.10">
    <property type="entry name" value="formyl-coa transferase, domain 3"/>
    <property type="match status" value="1"/>
</dbReference>
<dbReference type="Proteomes" id="UP000032680">
    <property type="component" value="Unassembled WGS sequence"/>
</dbReference>
<sequence>MAGPLDGIKVIDLTMNVLGPLATQILGDYGADVLKIEQPAGDPVRQLGQSRSPGMGAYFLNLNRNKRSVVLDLKRPAARAALLRLIDGADVFVHNIRTSAAARLGLDYPTLSARNPRLIYGSGTGFRQDSRLRDVPAYDDVMQGQCGLAALNAGPDGAPRYVPTVLADKVCGITLASAVGMALYHRERTGRGQEVHVPMMETMLAFTLVEHLAGATLGDPSLGLGYERMLSPHRRPYATSDGHICVLAVTDEQWRRLFAAMDRPALIDDPRFATLPARAANIDAVYDVVREGMRARTTAEWRARLDAADLPNGPANTLADLLEEPYLRETGFFTAHTHATEGTVVTTAVPVTFSDAPASVRRLAPTLGADTADVLREAGLDPASVSAAMAGPDGR</sequence>
<proteinExistence type="predicted"/>
<dbReference type="Pfam" id="PF02515">
    <property type="entry name" value="CoA_transf_3"/>
    <property type="match status" value="1"/>
</dbReference>
<reference evidence="2 3" key="1">
    <citation type="submission" date="2012-11" db="EMBL/GenBank/DDBJ databases">
        <title>Whole genome sequence of Acidisphaera rubrifaciens HS-AP3.</title>
        <authorList>
            <person name="Azuma Y."/>
            <person name="Higashiura N."/>
            <person name="Hirakawa H."/>
            <person name="Matsushita K."/>
        </authorList>
    </citation>
    <scope>NUCLEOTIDE SEQUENCE [LARGE SCALE GENOMIC DNA]</scope>
    <source>
        <strain evidence="2 3">HS-AP3</strain>
    </source>
</reference>
<dbReference type="AlphaFoldDB" id="A0A0D6P9I1"/>
<name>A0A0D6P9I1_9PROT</name>
<accession>A0A0D6P9I1</accession>
<dbReference type="GO" id="GO:0008410">
    <property type="term" value="F:CoA-transferase activity"/>
    <property type="evidence" value="ECO:0007669"/>
    <property type="project" value="TreeGrafter"/>
</dbReference>
<dbReference type="InterPro" id="IPR023606">
    <property type="entry name" value="CoA-Trfase_III_dom_1_sf"/>
</dbReference>
<evidence type="ECO:0000313" key="2">
    <source>
        <dbReference type="EMBL" id="GAN78312.1"/>
    </source>
</evidence>
<organism evidence="2 3">
    <name type="scientific">Acidisphaera rubrifaciens HS-AP3</name>
    <dbReference type="NCBI Taxonomy" id="1231350"/>
    <lineage>
        <taxon>Bacteria</taxon>
        <taxon>Pseudomonadati</taxon>
        <taxon>Pseudomonadota</taxon>
        <taxon>Alphaproteobacteria</taxon>
        <taxon>Acetobacterales</taxon>
        <taxon>Acetobacteraceae</taxon>
        <taxon>Acidisphaera</taxon>
    </lineage>
</organism>
<evidence type="ECO:0000256" key="1">
    <source>
        <dbReference type="ARBA" id="ARBA00022679"/>
    </source>
</evidence>
<dbReference type="OrthoDB" id="9781472at2"/>
<dbReference type="InterPro" id="IPR044855">
    <property type="entry name" value="CoA-Trfase_III_dom3_sf"/>
</dbReference>
<dbReference type="PANTHER" id="PTHR48207">
    <property type="entry name" value="SUCCINATE--HYDROXYMETHYLGLUTARATE COA-TRANSFERASE"/>
    <property type="match status" value="1"/>
</dbReference>
<keyword evidence="3" id="KW-1185">Reference proteome</keyword>
<keyword evidence="1" id="KW-0808">Transferase</keyword>
<dbReference type="PANTHER" id="PTHR48207:SF4">
    <property type="entry name" value="BLL6097 PROTEIN"/>
    <property type="match status" value="1"/>
</dbReference>